<dbReference type="GO" id="GO:0009897">
    <property type="term" value="C:external side of plasma membrane"/>
    <property type="evidence" value="ECO:0007669"/>
    <property type="project" value="TreeGrafter"/>
</dbReference>
<dbReference type="Pfam" id="PF22705">
    <property type="entry name" value="C2-set_3"/>
    <property type="match status" value="1"/>
</dbReference>
<evidence type="ECO:0000256" key="7">
    <source>
        <dbReference type="SAM" id="Phobius"/>
    </source>
</evidence>
<evidence type="ECO:0000256" key="5">
    <source>
        <dbReference type="ARBA" id="ARBA00023136"/>
    </source>
</evidence>
<reference evidence="9" key="5">
    <citation type="submission" date="2025-09" db="UniProtKB">
        <authorList>
            <consortium name="Ensembl"/>
        </authorList>
    </citation>
    <scope>IDENTIFICATION</scope>
</reference>
<dbReference type="Pfam" id="PF07686">
    <property type="entry name" value="V-set"/>
    <property type="match status" value="1"/>
</dbReference>
<feature type="transmembrane region" description="Helical" evidence="7">
    <location>
        <begin position="6"/>
        <end position="22"/>
    </location>
</feature>
<keyword evidence="2 7" id="KW-0812">Transmembrane</keyword>
<dbReference type="InterPro" id="IPR007110">
    <property type="entry name" value="Ig-like_dom"/>
</dbReference>
<evidence type="ECO:0000256" key="4">
    <source>
        <dbReference type="ARBA" id="ARBA00022989"/>
    </source>
</evidence>
<reference evidence="10" key="1">
    <citation type="journal article" date="2006" name="Science">
        <title>Ancient noncoding elements conserved in the human genome.</title>
        <authorList>
            <person name="Venkatesh B."/>
            <person name="Kirkness E.F."/>
            <person name="Loh Y.H."/>
            <person name="Halpern A.L."/>
            <person name="Lee A.P."/>
            <person name="Johnson J."/>
            <person name="Dandona N."/>
            <person name="Viswanathan L.D."/>
            <person name="Tay A."/>
            <person name="Venter J.C."/>
            <person name="Strausberg R.L."/>
            <person name="Brenner S."/>
        </authorList>
    </citation>
    <scope>NUCLEOTIDE SEQUENCE [LARGE SCALE GENOMIC DNA]</scope>
</reference>
<evidence type="ECO:0000259" key="8">
    <source>
        <dbReference type="PROSITE" id="PS50835"/>
    </source>
</evidence>
<protein>
    <recommendedName>
        <fullName evidence="8">Ig-like domain-containing protein</fullName>
    </recommendedName>
</protein>
<dbReference type="InterPro" id="IPR053896">
    <property type="entry name" value="BTN3A2-like_Ig-C"/>
</dbReference>
<evidence type="ECO:0000313" key="9">
    <source>
        <dbReference type="Ensembl" id="ENSCMIP00000002168.1"/>
    </source>
</evidence>
<evidence type="ECO:0000256" key="6">
    <source>
        <dbReference type="ARBA" id="ARBA00023319"/>
    </source>
</evidence>
<dbReference type="FunFam" id="2.60.40.10:FF:000208">
    <property type="entry name" value="Butyrophilin subfamily 1 member A1"/>
    <property type="match status" value="1"/>
</dbReference>
<dbReference type="InterPro" id="IPR013106">
    <property type="entry name" value="Ig_V-set"/>
</dbReference>
<comment type="subcellular location">
    <subcellularLocation>
        <location evidence="1">Membrane</location>
    </subcellularLocation>
</comment>
<keyword evidence="10" id="KW-1185">Reference proteome</keyword>
<name>A0A4W3GFL8_CALMI</name>
<proteinExistence type="predicted"/>
<reference evidence="10" key="3">
    <citation type="journal article" date="2014" name="Nature">
        <title>Elephant shark genome provides unique insights into gnathostome evolution.</title>
        <authorList>
            <consortium name="International Elephant Shark Genome Sequencing Consortium"/>
            <person name="Venkatesh B."/>
            <person name="Lee A.P."/>
            <person name="Ravi V."/>
            <person name="Maurya A.K."/>
            <person name="Lian M.M."/>
            <person name="Swann J.B."/>
            <person name="Ohta Y."/>
            <person name="Flajnik M.F."/>
            <person name="Sutoh Y."/>
            <person name="Kasahara M."/>
            <person name="Hoon S."/>
            <person name="Gangu V."/>
            <person name="Roy S.W."/>
            <person name="Irimia M."/>
            <person name="Korzh V."/>
            <person name="Kondrychyn I."/>
            <person name="Lim Z.W."/>
            <person name="Tay B.H."/>
            <person name="Tohari S."/>
            <person name="Kong K.W."/>
            <person name="Ho S."/>
            <person name="Lorente-Galdos B."/>
            <person name="Quilez J."/>
            <person name="Marques-Bonet T."/>
            <person name="Raney B.J."/>
            <person name="Ingham P.W."/>
            <person name="Tay A."/>
            <person name="Hillier L.W."/>
            <person name="Minx P."/>
            <person name="Boehm T."/>
            <person name="Wilson R.K."/>
            <person name="Brenner S."/>
            <person name="Warren W.C."/>
        </authorList>
    </citation>
    <scope>NUCLEOTIDE SEQUENCE [LARGE SCALE GENOMIC DNA]</scope>
</reference>
<dbReference type="GO" id="GO:0001817">
    <property type="term" value="P:regulation of cytokine production"/>
    <property type="evidence" value="ECO:0007669"/>
    <property type="project" value="TreeGrafter"/>
</dbReference>
<accession>A0A4W3GFL8</accession>
<dbReference type="OMA" id="HERVELM"/>
<dbReference type="InterPro" id="IPR036179">
    <property type="entry name" value="Ig-like_dom_sf"/>
</dbReference>
<reference evidence="9" key="4">
    <citation type="submission" date="2025-08" db="UniProtKB">
        <authorList>
            <consortium name="Ensembl"/>
        </authorList>
    </citation>
    <scope>IDENTIFICATION</scope>
</reference>
<dbReference type="GO" id="GO:0050852">
    <property type="term" value="P:T cell receptor signaling pathway"/>
    <property type="evidence" value="ECO:0007669"/>
    <property type="project" value="TreeGrafter"/>
</dbReference>
<dbReference type="SMART" id="SM00409">
    <property type="entry name" value="IG"/>
    <property type="match status" value="1"/>
</dbReference>
<evidence type="ECO:0000256" key="3">
    <source>
        <dbReference type="ARBA" id="ARBA00022729"/>
    </source>
</evidence>
<dbReference type="InterPro" id="IPR013783">
    <property type="entry name" value="Ig-like_fold"/>
</dbReference>
<dbReference type="InterPro" id="IPR003599">
    <property type="entry name" value="Ig_sub"/>
</dbReference>
<dbReference type="PANTHER" id="PTHR24100:SF149">
    <property type="entry name" value="BG-LIKE ANTIGEN 1-RELATED"/>
    <property type="match status" value="1"/>
</dbReference>
<organism evidence="9 10">
    <name type="scientific">Callorhinchus milii</name>
    <name type="common">Ghost shark</name>
    <dbReference type="NCBI Taxonomy" id="7868"/>
    <lineage>
        <taxon>Eukaryota</taxon>
        <taxon>Metazoa</taxon>
        <taxon>Chordata</taxon>
        <taxon>Craniata</taxon>
        <taxon>Vertebrata</taxon>
        <taxon>Chondrichthyes</taxon>
        <taxon>Holocephali</taxon>
        <taxon>Chimaeriformes</taxon>
        <taxon>Callorhinchidae</taxon>
        <taxon>Callorhinchus</taxon>
    </lineage>
</organism>
<evidence type="ECO:0000256" key="2">
    <source>
        <dbReference type="ARBA" id="ARBA00022692"/>
    </source>
</evidence>
<feature type="domain" description="Ig-like" evidence="8">
    <location>
        <begin position="1"/>
        <end position="133"/>
    </location>
</feature>
<reference evidence="10" key="2">
    <citation type="journal article" date="2007" name="PLoS Biol.">
        <title>Survey sequencing and comparative analysis of the elephant shark (Callorhinchus milii) genome.</title>
        <authorList>
            <person name="Venkatesh B."/>
            <person name="Kirkness E.F."/>
            <person name="Loh Y.H."/>
            <person name="Halpern A.L."/>
            <person name="Lee A.P."/>
            <person name="Johnson J."/>
            <person name="Dandona N."/>
            <person name="Viswanathan L.D."/>
            <person name="Tay A."/>
            <person name="Venter J.C."/>
            <person name="Strausberg R.L."/>
            <person name="Brenner S."/>
        </authorList>
    </citation>
    <scope>NUCLEOTIDE SEQUENCE [LARGE SCALE GENOMIC DNA]</scope>
</reference>
<dbReference type="Ensembl" id="ENSCMIT00000002249.1">
    <property type="protein sequence ID" value="ENSCMIP00000002168.1"/>
    <property type="gene ID" value="ENSCMIG00000001306.1"/>
</dbReference>
<evidence type="ECO:0000256" key="1">
    <source>
        <dbReference type="ARBA" id="ARBA00004370"/>
    </source>
</evidence>
<dbReference type="GO" id="GO:0005102">
    <property type="term" value="F:signaling receptor binding"/>
    <property type="evidence" value="ECO:0007669"/>
    <property type="project" value="TreeGrafter"/>
</dbReference>
<keyword evidence="3" id="KW-0732">Signal</keyword>
<dbReference type="Gene3D" id="2.60.40.10">
    <property type="entry name" value="Immunoglobulins"/>
    <property type="match status" value="2"/>
</dbReference>
<evidence type="ECO:0000313" key="10">
    <source>
        <dbReference type="Proteomes" id="UP000314986"/>
    </source>
</evidence>
<dbReference type="FunFam" id="2.60.40.10:FF:000088">
    <property type="entry name" value="Butyrophilin subfamily 1 member A1"/>
    <property type="match status" value="1"/>
</dbReference>
<dbReference type="InterPro" id="IPR050504">
    <property type="entry name" value="IgSF_BTN/MOG"/>
</dbReference>
<dbReference type="SUPFAM" id="SSF48726">
    <property type="entry name" value="Immunoglobulin"/>
    <property type="match status" value="2"/>
</dbReference>
<dbReference type="Proteomes" id="UP000314986">
    <property type="component" value="Unassembled WGS sequence"/>
</dbReference>
<dbReference type="PANTHER" id="PTHR24100">
    <property type="entry name" value="BUTYROPHILIN"/>
    <property type="match status" value="1"/>
</dbReference>
<keyword evidence="4 7" id="KW-1133">Transmembrane helix</keyword>
<keyword evidence="6" id="KW-0393">Immunoglobulin domain</keyword>
<dbReference type="GeneTree" id="ENSGT01120000271914"/>
<dbReference type="AlphaFoldDB" id="A0A4W3GFL8"/>
<dbReference type="PROSITE" id="PS50835">
    <property type="entry name" value="IG_LIKE"/>
    <property type="match status" value="2"/>
</dbReference>
<feature type="domain" description="Ig-like" evidence="8">
    <location>
        <begin position="139"/>
        <end position="225"/>
    </location>
</feature>
<keyword evidence="5 7" id="KW-0472">Membrane</keyword>
<sequence length="250" mass="28090">PIILLITIIIIIIIIIILRFTVSGPSRPVTATAGSHVVLVCKCSVSLRPEGVEIRWFRTRFDSPVYLYSEGRPQLEEQDEVYRRRAQLSTERLTEGFASLTLTDVRVTDNGTFTCFVDYDGSNEDAKIQLQVTALGRQPWVHIEEQLNGGVRLLCESSGWFPAPEVVWNDDRGQNLTPVSVATVREDSKGFFSVESQIEIKPSTNTIRCVIRTADHQQEAKLRISGQCVCVSVCERDISDSPRDVCGRYQ</sequence>